<dbReference type="PANTHER" id="PTHR33307">
    <property type="entry name" value="ALPHA-RHAMNOSIDASE (EUROFUNG)"/>
    <property type="match status" value="1"/>
</dbReference>
<dbReference type="PIRSF" id="PIRSF010631">
    <property type="entry name" value="A-rhamnsds"/>
    <property type="match status" value="1"/>
</dbReference>
<evidence type="ECO:0000259" key="6">
    <source>
        <dbReference type="Pfam" id="PF08531"/>
    </source>
</evidence>
<dbReference type="PANTHER" id="PTHR33307:SF6">
    <property type="entry name" value="ALPHA-RHAMNOSIDASE (EUROFUNG)-RELATED"/>
    <property type="match status" value="1"/>
</dbReference>
<dbReference type="GO" id="GO:0016787">
    <property type="term" value="F:hydrolase activity"/>
    <property type="evidence" value="ECO:0007669"/>
    <property type="project" value="UniProtKB-KW"/>
</dbReference>
<evidence type="ECO:0000259" key="8">
    <source>
        <dbReference type="Pfam" id="PF17390"/>
    </source>
</evidence>
<dbReference type="InterPro" id="IPR013737">
    <property type="entry name" value="Bac_rhamnosid_N"/>
</dbReference>
<dbReference type="InterPro" id="IPR013783">
    <property type="entry name" value="Ig-like_fold"/>
</dbReference>
<evidence type="ECO:0000256" key="3">
    <source>
        <dbReference type="ARBA" id="ARBA00022801"/>
    </source>
</evidence>
<dbReference type="InterPro" id="IPR008928">
    <property type="entry name" value="6-hairpin_glycosidase_sf"/>
</dbReference>
<dbReference type="Pfam" id="PF05592">
    <property type="entry name" value="Bac_rhamnosid"/>
    <property type="match status" value="1"/>
</dbReference>
<dbReference type="Pfam" id="PF08531">
    <property type="entry name" value="Bac_rhamnosid_N"/>
    <property type="match status" value="1"/>
</dbReference>
<sequence>MNASRPDRPTSPGPLRPVALTTERLTEPVGLDEGRPLLGWRVEGEGRGRAQSAYRVVVGAERDPVEPGAEALWDSGWRAGAETADIAYGGPDLARRTRYVWRVRVADEHGARSGWSDPAAFETGLAPGAPAAGAAFAADWITAPGEAERAALPDLDTRDGEHDIHRIRAAAHGNRTVFRHRFPARSGAVPAAARLLIDASGPVEAVLNGFAVPGDGAPSDALAAALAAPVDGRHVLAVRVSAPDGDGPYLLAALTDGAPRSRPGPPVPHAAATDDSWRARVCEGDDPETGRWDDPALDDADDARWPRAVSAGRNGDAPHGRAPVTYRPSPMLRREFDLPARAVRGRLYAASLGVHELRLNGERVGTEELAPGWTDYDHRVTYRAHDVTGLLRPGPNALAAVLADGWYTGNLCIFGSQHYGAVRALAALLVVDHPDGTSSTLGTGADGRWQAVSGPVRYADLQNGEVYDARGEQPGWDTAGGAPAGGQAAVAAPVPPGLEVVAALAPPVRAQRELPAAGLRELPGGRLLADFGENLAGRVRIEVRGPAGARVLLRHAEALRHDGEPYTENLRTARATDEYVLRGDPAGETWEPRFTTHGFQHCEITPLPPAAGGSVPEVRSATAVALWADMPATGAFSCSHDGLNALHGNIGRSLRGNFLSVPTDCPQRDERMGWTGDIQVFAPTAAFHHDIRGFLRGWLRELRGAQHPDGAVPHTVPDMFRRAVPGGDPAGTGGAAGWGDAAVTVPAALLTAYGDRRIVEESLDSVAAWLDHLAAHSEHGLRPAHGFGDWLALTDTPADLVATAYFAHAARTAARLAAAVGRADLEADWSLTYRQVRAAFRERWVGGGGVLRPGTQTAYVLALHIGLLDPAEVPAAADRLADEIASRGHHLTTGFLGTPWLLDALTDAGRIGAAHRLLLQDSYPSWLYPVSTGATTIWERWNSWSDSTGFADASMTSFNHYAYGAVGDWIHRTVGGLAPASPGYRRVLVAPRPPDEVTSARTALRTDHGTIAVGWRREGRAFALDVTVPPGVTAEIRIPELPGAQGELTESGGPARLADGVRVLEPPPGCAAAAETGSGHYRFALS</sequence>
<dbReference type="Gene3D" id="1.50.10.10">
    <property type="match status" value="1"/>
</dbReference>
<evidence type="ECO:0000313" key="9">
    <source>
        <dbReference type="EMBL" id="MEE4540371.1"/>
    </source>
</evidence>
<evidence type="ECO:0000313" key="10">
    <source>
        <dbReference type="Proteomes" id="UP001344658"/>
    </source>
</evidence>
<evidence type="ECO:0000256" key="1">
    <source>
        <dbReference type="ARBA" id="ARBA00001445"/>
    </source>
</evidence>
<dbReference type="RefSeq" id="WP_330792028.1">
    <property type="nucleotide sequence ID" value="NZ_JAZEWV010000001.1"/>
</dbReference>
<dbReference type="Pfam" id="PF17389">
    <property type="entry name" value="Bac_rhamnosid6H"/>
    <property type="match status" value="1"/>
</dbReference>
<feature type="domain" description="Alpha-L-rhamnosidase six-hairpin glycosidase" evidence="7">
    <location>
        <begin position="632"/>
        <end position="974"/>
    </location>
</feature>
<dbReference type="InterPro" id="IPR035398">
    <property type="entry name" value="Bac_rhamnosid_C"/>
</dbReference>
<feature type="domain" description="Bacterial alpha-L-rhamnosidase N-terminal" evidence="6">
    <location>
        <begin position="343"/>
        <end position="510"/>
    </location>
</feature>
<comment type="catalytic activity">
    <reaction evidence="1">
        <text>Hydrolysis of terminal non-reducing alpha-L-rhamnose residues in alpha-L-rhamnosides.</text>
        <dbReference type="EC" id="3.2.1.40"/>
    </reaction>
</comment>
<dbReference type="Pfam" id="PF25788">
    <property type="entry name" value="Ig_Rha78A_N"/>
    <property type="match status" value="1"/>
</dbReference>
<reference evidence="9 10" key="1">
    <citation type="submission" date="2023-12" db="EMBL/GenBank/DDBJ databases">
        <title>Streptomyces sp. V4-01.</title>
        <authorList>
            <person name="Somphong A."/>
            <person name="Phongsopitanun W."/>
        </authorList>
    </citation>
    <scope>NUCLEOTIDE SEQUENCE [LARGE SCALE GENOMIC DNA]</scope>
    <source>
        <strain evidence="9 10">V4-01</strain>
    </source>
</reference>
<dbReference type="InterPro" id="IPR008902">
    <property type="entry name" value="Rhamnosid_concanavalin"/>
</dbReference>
<proteinExistence type="predicted"/>
<evidence type="ECO:0000259" key="7">
    <source>
        <dbReference type="Pfam" id="PF17389"/>
    </source>
</evidence>
<evidence type="ECO:0000259" key="5">
    <source>
        <dbReference type="Pfam" id="PF05592"/>
    </source>
</evidence>
<dbReference type="Gene3D" id="2.60.120.260">
    <property type="entry name" value="Galactose-binding domain-like"/>
    <property type="match status" value="2"/>
</dbReference>
<dbReference type="EMBL" id="JAZEWV010000001">
    <property type="protein sequence ID" value="MEE4540371.1"/>
    <property type="molecule type" value="Genomic_DNA"/>
</dbReference>
<accession>A0ABU7P3L2</accession>
<dbReference type="Gene3D" id="2.60.40.10">
    <property type="entry name" value="Immunoglobulins"/>
    <property type="match status" value="1"/>
</dbReference>
<evidence type="ECO:0000256" key="2">
    <source>
        <dbReference type="ARBA" id="ARBA00012652"/>
    </source>
</evidence>
<keyword evidence="10" id="KW-1185">Reference proteome</keyword>
<dbReference type="Gene3D" id="2.60.420.10">
    <property type="entry name" value="Maltose phosphorylase, domain 3"/>
    <property type="match status" value="1"/>
</dbReference>
<evidence type="ECO:0000256" key="4">
    <source>
        <dbReference type="SAM" id="MobiDB-lite"/>
    </source>
</evidence>
<gene>
    <name evidence="9" type="ORF">V2S66_00120</name>
</gene>
<dbReference type="Proteomes" id="UP001344658">
    <property type="component" value="Unassembled WGS sequence"/>
</dbReference>
<feature type="region of interest" description="Disordered" evidence="4">
    <location>
        <begin position="1"/>
        <end position="23"/>
    </location>
</feature>
<feature type="domain" description="Alpha-L-rhamnosidase C-terminal" evidence="8">
    <location>
        <begin position="976"/>
        <end position="1047"/>
    </location>
</feature>
<organism evidence="9 10">
    <name type="scientific">Actinacidiphila polyblastidii</name>
    <dbReference type="NCBI Taxonomy" id="3110430"/>
    <lineage>
        <taxon>Bacteria</taxon>
        <taxon>Bacillati</taxon>
        <taxon>Actinomycetota</taxon>
        <taxon>Actinomycetes</taxon>
        <taxon>Kitasatosporales</taxon>
        <taxon>Streptomycetaceae</taxon>
        <taxon>Actinacidiphila</taxon>
    </lineage>
</organism>
<dbReference type="InterPro" id="IPR035396">
    <property type="entry name" value="Bac_rhamnosid6H"/>
</dbReference>
<dbReference type="InterPro" id="IPR016007">
    <property type="entry name" value="Alpha_rhamnosid"/>
</dbReference>
<dbReference type="SUPFAM" id="SSF48208">
    <property type="entry name" value="Six-hairpin glycosidases"/>
    <property type="match status" value="1"/>
</dbReference>
<feature type="domain" description="Alpha-L-rhamnosidase concanavalin-like" evidence="5">
    <location>
        <begin position="521"/>
        <end position="609"/>
    </location>
</feature>
<keyword evidence="3 9" id="KW-0378">Hydrolase</keyword>
<dbReference type="Pfam" id="PF17390">
    <property type="entry name" value="Bac_rhamnosid_C"/>
    <property type="match status" value="1"/>
</dbReference>
<comment type="caution">
    <text evidence="9">The sequence shown here is derived from an EMBL/GenBank/DDBJ whole genome shotgun (WGS) entry which is preliminary data.</text>
</comment>
<dbReference type="EC" id="3.2.1.40" evidence="2"/>
<name>A0ABU7P3L2_9ACTN</name>
<protein>
    <recommendedName>
        <fullName evidence="2">alpha-L-rhamnosidase</fullName>
        <ecNumber evidence="2">3.2.1.40</ecNumber>
    </recommendedName>
</protein>
<dbReference type="InterPro" id="IPR012341">
    <property type="entry name" value="6hp_glycosidase-like_sf"/>
</dbReference>